<evidence type="ECO:0000256" key="1">
    <source>
        <dbReference type="SAM" id="MobiDB-lite"/>
    </source>
</evidence>
<proteinExistence type="predicted"/>
<accession>A0A017HF73</accession>
<dbReference type="Proteomes" id="UP000025047">
    <property type="component" value="Unassembled WGS sequence"/>
</dbReference>
<protein>
    <submittedName>
        <fullName evidence="2">Uncharacterized protein</fullName>
    </submittedName>
</protein>
<dbReference type="HOGENOM" id="CLU_2058519_0_0_5"/>
<name>A0A017HF73_9RHOB</name>
<feature type="compositionally biased region" description="Basic and acidic residues" evidence="1">
    <location>
        <begin position="80"/>
        <end position="105"/>
    </location>
</feature>
<dbReference type="PATRIC" id="fig|1122180.6.peg.662"/>
<dbReference type="AlphaFoldDB" id="A0A017HF73"/>
<gene>
    <name evidence="2" type="ORF">Lokhon_00663</name>
</gene>
<sequence>MPFTIGHSRCGRRRACADAVPHRTDLTSGPERGTGKPADPHSQFGPGSGHDGSDARRDGGRNADNRETANGTAKAVRPSRSRELAPRSRVRSDRPCSWPSDHRGADSPMFPQERCESQG</sequence>
<evidence type="ECO:0000313" key="2">
    <source>
        <dbReference type="EMBL" id="EYD73137.1"/>
    </source>
</evidence>
<dbReference type="EMBL" id="APGJ01000003">
    <property type="protein sequence ID" value="EYD73137.1"/>
    <property type="molecule type" value="Genomic_DNA"/>
</dbReference>
<feature type="compositionally biased region" description="Basic and acidic residues" evidence="1">
    <location>
        <begin position="51"/>
        <end position="67"/>
    </location>
</feature>
<feature type="region of interest" description="Disordered" evidence="1">
    <location>
        <begin position="1"/>
        <end position="119"/>
    </location>
</feature>
<keyword evidence="3" id="KW-1185">Reference proteome</keyword>
<evidence type="ECO:0000313" key="3">
    <source>
        <dbReference type="Proteomes" id="UP000025047"/>
    </source>
</evidence>
<organism evidence="2 3">
    <name type="scientific">Limimaricola hongkongensis DSM 17492</name>
    <dbReference type="NCBI Taxonomy" id="1122180"/>
    <lineage>
        <taxon>Bacteria</taxon>
        <taxon>Pseudomonadati</taxon>
        <taxon>Pseudomonadota</taxon>
        <taxon>Alphaproteobacteria</taxon>
        <taxon>Rhodobacterales</taxon>
        <taxon>Paracoccaceae</taxon>
        <taxon>Limimaricola</taxon>
    </lineage>
</organism>
<comment type="caution">
    <text evidence="2">The sequence shown here is derived from an EMBL/GenBank/DDBJ whole genome shotgun (WGS) entry which is preliminary data.</text>
</comment>
<reference evidence="2 3" key="1">
    <citation type="submission" date="2013-03" db="EMBL/GenBank/DDBJ databases">
        <authorList>
            <person name="Fiebig A."/>
            <person name="Goeker M."/>
            <person name="Klenk H.-P.P."/>
        </authorList>
    </citation>
    <scope>NUCLEOTIDE SEQUENCE [LARGE SCALE GENOMIC DNA]</scope>
    <source>
        <strain evidence="2 3">DSM 17492</strain>
    </source>
</reference>